<dbReference type="CDD" id="cd06091">
    <property type="entry name" value="KOW_NusG"/>
    <property type="match status" value="1"/>
</dbReference>
<evidence type="ECO:0000256" key="5">
    <source>
        <dbReference type="HAMAP-Rule" id="MF_00948"/>
    </source>
</evidence>
<dbReference type="InterPro" id="IPR005824">
    <property type="entry name" value="KOW"/>
</dbReference>
<evidence type="ECO:0000256" key="1">
    <source>
        <dbReference type="ARBA" id="ARBA00022472"/>
    </source>
</evidence>
<evidence type="ECO:0000259" key="8">
    <source>
        <dbReference type="SMART" id="SM00738"/>
    </source>
</evidence>
<dbReference type="InterPro" id="IPR047050">
    <property type="entry name" value="NGN"/>
</dbReference>
<dbReference type="SMART" id="SM00739">
    <property type="entry name" value="KOW"/>
    <property type="match status" value="1"/>
</dbReference>
<dbReference type="Proteomes" id="UP000003178">
    <property type="component" value="Unassembled WGS sequence"/>
</dbReference>
<dbReference type="Gene3D" id="3.30.70.940">
    <property type="entry name" value="NusG, N-terminal domain"/>
    <property type="match status" value="1"/>
</dbReference>
<dbReference type="InterPro" id="IPR043425">
    <property type="entry name" value="NusG-like"/>
</dbReference>
<dbReference type="HOGENOM" id="CLU_067287_1_1_9"/>
<dbReference type="eggNOG" id="COG0250">
    <property type="taxonomic scope" value="Bacteria"/>
</dbReference>
<dbReference type="NCBIfam" id="TIGR00922">
    <property type="entry name" value="nusG"/>
    <property type="match status" value="1"/>
</dbReference>
<gene>
    <name evidence="5 10" type="primary">nusG</name>
    <name evidence="10" type="ORF">CLOHIR_01565</name>
</gene>
<dbReference type="GO" id="GO:0006353">
    <property type="term" value="P:DNA-templated transcription termination"/>
    <property type="evidence" value="ECO:0007669"/>
    <property type="project" value="UniProtKB-UniRule"/>
</dbReference>
<evidence type="ECO:0000256" key="3">
    <source>
        <dbReference type="ARBA" id="ARBA00023015"/>
    </source>
</evidence>
<dbReference type="InterPro" id="IPR014722">
    <property type="entry name" value="Rib_uL2_dom2"/>
</dbReference>
<evidence type="ECO:0000256" key="4">
    <source>
        <dbReference type="ARBA" id="ARBA00023163"/>
    </source>
</evidence>
<accession>B6G0A9</accession>
<feature type="domain" description="KOW" evidence="9">
    <location>
        <begin position="126"/>
        <end position="153"/>
    </location>
</feature>
<proteinExistence type="inferred from homology"/>
<dbReference type="GO" id="GO:0006412">
    <property type="term" value="P:translation"/>
    <property type="evidence" value="ECO:0007669"/>
    <property type="project" value="InterPro"/>
</dbReference>
<dbReference type="SUPFAM" id="SSF82679">
    <property type="entry name" value="N-utilization substance G protein NusG, N-terminal domain"/>
    <property type="match status" value="1"/>
</dbReference>
<dbReference type="HAMAP" id="MF_00948">
    <property type="entry name" value="NusG"/>
    <property type="match status" value="1"/>
</dbReference>
<dbReference type="InterPro" id="IPR005825">
    <property type="entry name" value="Ribosomal_uL24_CS"/>
</dbReference>
<dbReference type="Pfam" id="PF00467">
    <property type="entry name" value="KOW"/>
    <property type="match status" value="1"/>
</dbReference>
<dbReference type="PANTHER" id="PTHR30265">
    <property type="entry name" value="RHO-INTERACTING TRANSCRIPTION TERMINATION FACTOR NUSG"/>
    <property type="match status" value="1"/>
</dbReference>
<dbReference type="PROSITE" id="PS01108">
    <property type="entry name" value="RIBOSOMAL_L24"/>
    <property type="match status" value="1"/>
</dbReference>
<keyword evidence="11" id="KW-1185">Reference proteome</keyword>
<evidence type="ECO:0000256" key="7">
    <source>
        <dbReference type="RuleBase" id="RU000538"/>
    </source>
</evidence>
<reference evidence="10 11" key="2">
    <citation type="submission" date="2008-10" db="EMBL/GenBank/DDBJ databases">
        <title>Draft genome sequence of Clostridium hiranonis (DSM 13275).</title>
        <authorList>
            <person name="Sudarsanam P."/>
            <person name="Ley R."/>
            <person name="Guruge J."/>
            <person name="Turnbaugh P.J."/>
            <person name="Mahowald M."/>
            <person name="Liep D."/>
            <person name="Gordon J."/>
        </authorList>
    </citation>
    <scope>NUCLEOTIDE SEQUENCE [LARGE SCALE GENOMIC DNA]</scope>
    <source>
        <strain evidence="10 11">DSM 13275</strain>
    </source>
</reference>
<dbReference type="GO" id="GO:0006354">
    <property type="term" value="P:DNA-templated transcription elongation"/>
    <property type="evidence" value="ECO:0007669"/>
    <property type="project" value="UniProtKB-UniRule"/>
</dbReference>
<dbReference type="Gene3D" id="2.30.30.30">
    <property type="match status" value="1"/>
</dbReference>
<comment type="function">
    <text evidence="5 7">Participates in transcription elongation, termination and antitermination.</text>
</comment>
<dbReference type="GO" id="GO:0032784">
    <property type="term" value="P:regulation of DNA-templated transcription elongation"/>
    <property type="evidence" value="ECO:0007669"/>
    <property type="project" value="InterPro"/>
</dbReference>
<dbReference type="GO" id="GO:0005840">
    <property type="term" value="C:ribosome"/>
    <property type="evidence" value="ECO:0007669"/>
    <property type="project" value="InterPro"/>
</dbReference>
<dbReference type="STRING" id="500633.CLOHIR_01565"/>
<organism evidence="10 11">
    <name type="scientific">Peptacetobacter hiranonis (strain DSM 13275 / JCM 10541 / KCTC 15199 / TO-931)</name>
    <name type="common">Clostridium hiranonis</name>
    <dbReference type="NCBI Taxonomy" id="500633"/>
    <lineage>
        <taxon>Bacteria</taxon>
        <taxon>Bacillati</taxon>
        <taxon>Bacillota</taxon>
        <taxon>Clostridia</taxon>
        <taxon>Peptostreptococcales</taxon>
        <taxon>Peptostreptococcaceae</taxon>
        <taxon>Peptacetobacter</taxon>
    </lineage>
</organism>
<dbReference type="InterPro" id="IPR001062">
    <property type="entry name" value="Transcrpt_antiterm_NusG"/>
</dbReference>
<dbReference type="InterPro" id="IPR036735">
    <property type="entry name" value="NGN_dom_sf"/>
</dbReference>
<feature type="domain" description="NusG-like N-terminal" evidence="8">
    <location>
        <begin position="6"/>
        <end position="115"/>
    </location>
</feature>
<dbReference type="RefSeq" id="WP_006440484.1">
    <property type="nucleotide sequence ID" value="NZ_DS995357.1"/>
</dbReference>
<evidence type="ECO:0000256" key="6">
    <source>
        <dbReference type="NCBIfam" id="TIGR00922"/>
    </source>
</evidence>
<evidence type="ECO:0000313" key="10">
    <source>
        <dbReference type="EMBL" id="EEA84784.1"/>
    </source>
</evidence>
<dbReference type="SUPFAM" id="SSF50104">
    <property type="entry name" value="Translation proteins SH3-like domain"/>
    <property type="match status" value="1"/>
</dbReference>
<evidence type="ECO:0000313" key="11">
    <source>
        <dbReference type="Proteomes" id="UP000003178"/>
    </source>
</evidence>
<protein>
    <recommendedName>
        <fullName evidence="5 6">Transcription termination/antitermination protein NusG</fullName>
    </recommendedName>
</protein>
<dbReference type="Pfam" id="PF02357">
    <property type="entry name" value="NusG"/>
    <property type="match status" value="1"/>
</dbReference>
<comment type="caution">
    <text evidence="10">The sequence shown here is derived from an EMBL/GenBank/DDBJ whole genome shotgun (WGS) entry which is preliminary data.</text>
</comment>
<dbReference type="GO" id="GO:0031564">
    <property type="term" value="P:transcription antitermination"/>
    <property type="evidence" value="ECO:0007669"/>
    <property type="project" value="UniProtKB-UniRule"/>
</dbReference>
<evidence type="ECO:0000256" key="2">
    <source>
        <dbReference type="ARBA" id="ARBA00022814"/>
    </source>
</evidence>
<dbReference type="PRINTS" id="PR00338">
    <property type="entry name" value="NUSGTNSCPFCT"/>
</dbReference>
<dbReference type="SMART" id="SM00738">
    <property type="entry name" value="NGN"/>
    <property type="match status" value="1"/>
</dbReference>
<dbReference type="GO" id="GO:0003735">
    <property type="term" value="F:structural constituent of ribosome"/>
    <property type="evidence" value="ECO:0007669"/>
    <property type="project" value="InterPro"/>
</dbReference>
<keyword evidence="3 5" id="KW-0805">Transcription regulation</keyword>
<keyword evidence="2 5" id="KW-0889">Transcription antitermination</keyword>
<comment type="similarity">
    <text evidence="5 7">Belongs to the NusG family.</text>
</comment>
<dbReference type="EMBL" id="ABWP01000064">
    <property type="protein sequence ID" value="EEA84784.1"/>
    <property type="molecule type" value="Genomic_DNA"/>
</dbReference>
<keyword evidence="1 5" id="KW-0806">Transcription termination</keyword>
<dbReference type="InterPro" id="IPR008991">
    <property type="entry name" value="Translation_prot_SH3-like_sf"/>
</dbReference>
<dbReference type="PANTHER" id="PTHR30265:SF2">
    <property type="entry name" value="TRANSCRIPTION TERMINATION_ANTITERMINATION PROTEIN NUSG"/>
    <property type="match status" value="1"/>
</dbReference>
<dbReference type="CDD" id="cd09891">
    <property type="entry name" value="NGN_Bact_1"/>
    <property type="match status" value="1"/>
</dbReference>
<evidence type="ECO:0000259" key="9">
    <source>
        <dbReference type="SMART" id="SM00739"/>
    </source>
</evidence>
<keyword evidence="4 5" id="KW-0804">Transcription</keyword>
<dbReference type="AlphaFoldDB" id="B6G0A9"/>
<dbReference type="OrthoDB" id="9809075at2"/>
<dbReference type="InterPro" id="IPR006645">
    <property type="entry name" value="NGN-like_dom"/>
</dbReference>
<reference evidence="10 11" key="1">
    <citation type="submission" date="2008-09" db="EMBL/GenBank/DDBJ databases">
        <authorList>
            <person name="Fulton L."/>
            <person name="Clifton S."/>
            <person name="Fulton B."/>
            <person name="Xu J."/>
            <person name="Minx P."/>
            <person name="Pepin K.H."/>
            <person name="Johnson M."/>
            <person name="Thiruvilangam P."/>
            <person name="Bhonagiri V."/>
            <person name="Nash W.E."/>
            <person name="Mardis E.R."/>
            <person name="Wilson R.K."/>
        </authorList>
    </citation>
    <scope>NUCLEOTIDE SEQUENCE [LARGE SCALE GENOMIC DNA]</scope>
    <source>
        <strain evidence="10 11">DSM 13275</strain>
    </source>
</reference>
<name>B6G0A9_PEPHT</name>
<dbReference type="GO" id="GO:0005829">
    <property type="term" value="C:cytosol"/>
    <property type="evidence" value="ECO:0007669"/>
    <property type="project" value="TreeGrafter"/>
</dbReference>
<sequence>MSELQEAKWYVVHTYSGHENKVKATIERAVITRGMENIITHVVVPTENVVEKTPKGNEKIRQRKVYPSYVLIKMIITDESWYVVRNTKGVTGFVGPGSKPVPLSEEEVIAMGIELPAQEVVGGDVDFEPGDVVKIINGSFAGNVGTVEEVNAEKKEVKLLTEIFGRKSPVTIGIQSIEKI</sequence>